<keyword evidence="3" id="KW-1185">Reference proteome</keyword>
<accession>A0ABY6DA99</accession>
<feature type="transmembrane region" description="Helical" evidence="1">
    <location>
        <begin position="205"/>
        <end position="224"/>
    </location>
</feature>
<dbReference type="RefSeq" id="WP_263052524.1">
    <property type="nucleotide sequence ID" value="NZ_CP106735.1"/>
</dbReference>
<evidence type="ECO:0000313" key="2">
    <source>
        <dbReference type="EMBL" id="UXX80795.1"/>
    </source>
</evidence>
<dbReference type="EMBL" id="CP106735">
    <property type="protein sequence ID" value="UXX80795.1"/>
    <property type="molecule type" value="Genomic_DNA"/>
</dbReference>
<feature type="transmembrane region" description="Helical" evidence="1">
    <location>
        <begin position="83"/>
        <end position="103"/>
    </location>
</feature>
<feature type="transmembrane region" description="Helical" evidence="1">
    <location>
        <begin position="168"/>
        <end position="193"/>
    </location>
</feature>
<feature type="transmembrane region" description="Helical" evidence="1">
    <location>
        <begin position="309"/>
        <end position="327"/>
    </location>
</feature>
<dbReference type="Proteomes" id="UP001062165">
    <property type="component" value="Chromosome"/>
</dbReference>
<sequence length="471" mass="55054">MLTFFKTNDPYRLVGVLLLLLVIRVPMLISGVPLTLPEMKWILMGEKLASGDWIMYKDVWDYTGPMAVFVYKWLFILFGKTRVPYFVISLILVVVQAATFNAVMLRNKAYNVSTYVPALVYMVLMNAFFDFLTLSPVLMSMTFVLMAMSNLFRRMDNQTKDELFIVTGVYLGIAVLFYLPSIWYFVITILSLVLYTGSILRRMLLLVYGFAIVVGLVSVYFYWFDNFLIFQHHVVKSLWAIDTIKYLNWTELFIASAIPLSILFVSFYHMRKHGKYINFQEKIQQVMLMFLLSGVLGLMMVRQVTTFQLIYFVTPFAFFITHYLLLVKHWLVAEVTTGLVVLLILFNHLLFSIPWFHVNEFVAYEAYLVKESTYAKLTKDKKILVLGDELHHYNGAKLATPYLNWRLSKIQLQQLSYYDNSAEAFVNFNKDLPDVIIDQENTIPELFSIMPTIAAEYIHHEGYREIYLRKE</sequence>
<evidence type="ECO:0008006" key="4">
    <source>
        <dbReference type="Google" id="ProtNLM"/>
    </source>
</evidence>
<name>A0ABY6DA99_9BACT</name>
<protein>
    <recommendedName>
        <fullName evidence="4">Dolichyl-phosphate-mannose-protein mannosyltransferase</fullName>
    </recommendedName>
</protein>
<feature type="transmembrane region" description="Helical" evidence="1">
    <location>
        <begin position="244"/>
        <end position="265"/>
    </location>
</feature>
<proteinExistence type="predicted"/>
<feature type="transmembrane region" description="Helical" evidence="1">
    <location>
        <begin position="339"/>
        <end position="358"/>
    </location>
</feature>
<keyword evidence="1" id="KW-1133">Transmembrane helix</keyword>
<feature type="transmembrane region" description="Helical" evidence="1">
    <location>
        <begin position="286"/>
        <end position="303"/>
    </location>
</feature>
<gene>
    <name evidence="2" type="ORF">N7E81_06740</name>
</gene>
<keyword evidence="1" id="KW-0472">Membrane</keyword>
<reference evidence="2" key="1">
    <citation type="submission" date="2022-10" db="EMBL/GenBank/DDBJ databases">
        <title>Comparative genomics and taxonomic characterization of three novel marine species of genus Reichenbachiella exhibiting antioxidant and polysaccharide degradation activities.</title>
        <authorList>
            <person name="Muhammad N."/>
            <person name="Lee Y.-J."/>
            <person name="Ko J."/>
            <person name="Kim S.-G."/>
        </authorList>
    </citation>
    <scope>NUCLEOTIDE SEQUENCE</scope>
    <source>
        <strain evidence="2">Wsw4-B4</strain>
    </source>
</reference>
<keyword evidence="1" id="KW-0812">Transmembrane</keyword>
<evidence type="ECO:0000313" key="3">
    <source>
        <dbReference type="Proteomes" id="UP001062165"/>
    </source>
</evidence>
<organism evidence="2 3">
    <name type="scientific">Reichenbachiella carrageenanivorans</name>
    <dbReference type="NCBI Taxonomy" id="2979869"/>
    <lineage>
        <taxon>Bacteria</taxon>
        <taxon>Pseudomonadati</taxon>
        <taxon>Bacteroidota</taxon>
        <taxon>Cytophagia</taxon>
        <taxon>Cytophagales</taxon>
        <taxon>Reichenbachiellaceae</taxon>
        <taxon>Reichenbachiella</taxon>
    </lineage>
</organism>
<evidence type="ECO:0000256" key="1">
    <source>
        <dbReference type="SAM" id="Phobius"/>
    </source>
</evidence>
<feature type="transmembrane region" description="Helical" evidence="1">
    <location>
        <begin position="115"/>
        <end position="148"/>
    </location>
</feature>